<evidence type="ECO:0000313" key="2">
    <source>
        <dbReference type="Proteomes" id="UP001280629"/>
    </source>
</evidence>
<dbReference type="Pfam" id="PF14305">
    <property type="entry name" value="ATPgrasp_TupA"/>
    <property type="match status" value="1"/>
</dbReference>
<protein>
    <submittedName>
        <fullName evidence="1">ATP-grasp fold amidoligase family protein</fullName>
    </submittedName>
</protein>
<proteinExistence type="predicted"/>
<dbReference type="InterPro" id="IPR029465">
    <property type="entry name" value="ATPgrasp_TupA"/>
</dbReference>
<evidence type="ECO:0000313" key="1">
    <source>
        <dbReference type="EMBL" id="MDW0110676.1"/>
    </source>
</evidence>
<comment type="caution">
    <text evidence="1">The sequence shown here is derived from an EMBL/GenBank/DDBJ whole genome shotgun (WGS) entry which is preliminary data.</text>
</comment>
<name>A0ABU4G132_9BACL</name>
<accession>A0ABU4G132</accession>
<dbReference type="EMBL" id="JAUBDH010000007">
    <property type="protein sequence ID" value="MDW0110676.1"/>
    <property type="molecule type" value="Genomic_DNA"/>
</dbReference>
<keyword evidence="2" id="KW-1185">Reference proteome</keyword>
<sequence>MRTKIIRFLRVVPDELYLKLLFYKNLKYGLNLEDPITYNEKLQWLKMNDRQSFYPMLVDKVEVRKHIAEILGEQYVVPLIGVWDDANDIEFEKLPNKFVLKCNHDSKSVIVCTDKRQLDFRKTVKKLEKGLKQNAYWYGREWPYKSVRPRVLAEKYIEDHNTRILRDYKVVCFHGKAHFIQVHFDRGTPKYHQDLYDMNWNLVFMTQGVKDLDMRMANNYIEKPGFFDEMVRLSEQLASDMIHVRVDWYYANGQLYFGEMTFYDGSGFIPFDNWEDDVTLGNLMDLKV</sequence>
<dbReference type="RefSeq" id="WP_317936243.1">
    <property type="nucleotide sequence ID" value="NZ_JAUBDH010000007.1"/>
</dbReference>
<organism evidence="1 2">
    <name type="scientific">Sporosarcina aquimarina</name>
    <dbReference type="NCBI Taxonomy" id="114975"/>
    <lineage>
        <taxon>Bacteria</taxon>
        <taxon>Bacillati</taxon>
        <taxon>Bacillota</taxon>
        <taxon>Bacilli</taxon>
        <taxon>Bacillales</taxon>
        <taxon>Caryophanaceae</taxon>
        <taxon>Sporosarcina</taxon>
    </lineage>
</organism>
<dbReference type="Proteomes" id="UP001280629">
    <property type="component" value="Unassembled WGS sequence"/>
</dbReference>
<gene>
    <name evidence="1" type="ORF">QT716_11575</name>
</gene>
<reference evidence="1 2" key="1">
    <citation type="submission" date="2023-06" db="EMBL/GenBank/DDBJ databases">
        <title>Sporosarcina sp. nov., isolated from Korean traditional fermented seafood 'Jeotgal'.</title>
        <authorList>
            <person name="Yang A.-I."/>
            <person name="Shin N.-R."/>
        </authorList>
    </citation>
    <scope>NUCLEOTIDE SEQUENCE [LARGE SCALE GENOMIC DNA]</scope>
    <source>
        <strain evidence="1 2">KCTC3840</strain>
    </source>
</reference>